<name>A0A075K2P8_9GAMM</name>
<proteinExistence type="predicted"/>
<dbReference type="Proteomes" id="UP000027987">
    <property type="component" value="Chromosome"/>
</dbReference>
<keyword evidence="2" id="KW-1185">Reference proteome</keyword>
<protein>
    <submittedName>
        <fullName evidence="1">Uncharacterized protein</fullName>
    </submittedName>
</protein>
<evidence type="ECO:0000313" key="2">
    <source>
        <dbReference type="Proteomes" id="UP000027987"/>
    </source>
</evidence>
<dbReference type="PATRIC" id="fig|1217721.7.peg.2519"/>
<reference evidence="1 2" key="1">
    <citation type="submission" date="2014-07" db="EMBL/GenBank/DDBJ databases">
        <title>Complete Genome Sequence of Dyella japonica Strain A8 Isolated from Malaysian Tropical Soil.</title>
        <authorList>
            <person name="Hui R.K.H."/>
            <person name="Chen J.-W."/>
            <person name="Chan K.-G."/>
            <person name="Leung F.C.C."/>
        </authorList>
    </citation>
    <scope>NUCLEOTIDE SEQUENCE [LARGE SCALE GENOMIC DNA]</scope>
    <source>
        <strain evidence="1 2">A8</strain>
    </source>
</reference>
<dbReference type="EMBL" id="CP008884">
    <property type="protein sequence ID" value="AIF47972.1"/>
    <property type="molecule type" value="Genomic_DNA"/>
</dbReference>
<organism evidence="1 2">
    <name type="scientific">Dyella japonica A8</name>
    <dbReference type="NCBI Taxonomy" id="1217721"/>
    <lineage>
        <taxon>Bacteria</taxon>
        <taxon>Pseudomonadati</taxon>
        <taxon>Pseudomonadota</taxon>
        <taxon>Gammaproteobacteria</taxon>
        <taxon>Lysobacterales</taxon>
        <taxon>Rhodanobacteraceae</taxon>
        <taxon>Dyella</taxon>
    </lineage>
</organism>
<dbReference type="HOGENOM" id="CLU_2301359_0_0_6"/>
<sequence length="105" mass="11934">MRKVTIRFQDVATELAQINALRDDVMERAFIMLEQRHGTLAAMLVQSLGDRQRAVRWMCRHQNAFSGRTAYELLADGEEDTVWDEIALLGEAPVAAKSHAVRMAY</sequence>
<dbReference type="RefSeq" id="WP_019466753.1">
    <property type="nucleotide sequence ID" value="NZ_ALOY01000178.1"/>
</dbReference>
<dbReference type="AlphaFoldDB" id="A0A075K2P8"/>
<dbReference type="KEGG" id="dja:HY57_12220"/>
<gene>
    <name evidence="1" type="ORF">HY57_12220</name>
</gene>
<accession>A0A075K2P8</accession>
<evidence type="ECO:0000313" key="1">
    <source>
        <dbReference type="EMBL" id="AIF47972.1"/>
    </source>
</evidence>